<name>A0A382ZI84_9ZZZZ</name>
<proteinExistence type="predicted"/>
<evidence type="ECO:0000313" key="1">
    <source>
        <dbReference type="EMBL" id="SVD94929.1"/>
    </source>
</evidence>
<sequence>MIKKISTIILFPLILFLSNCKAPTTVVFEEGKLRKGMTREDMAKALRLSVLTAHNPFRTRCFNEYYPLKKKEIISGKHLLTEIQSNLEPVYYILENVTIPSHKVKSLFGGDSECLHGNGTLETWVIGHYDALDYVSKN</sequence>
<dbReference type="AlphaFoldDB" id="A0A382ZI84"/>
<reference evidence="1" key="1">
    <citation type="submission" date="2018-05" db="EMBL/GenBank/DDBJ databases">
        <authorList>
            <person name="Lanie J.A."/>
            <person name="Ng W.-L."/>
            <person name="Kazmierczak K.M."/>
            <person name="Andrzejewski T.M."/>
            <person name="Davidsen T.M."/>
            <person name="Wayne K.J."/>
            <person name="Tettelin H."/>
            <person name="Glass J.I."/>
            <person name="Rusch D."/>
            <person name="Podicherti R."/>
            <person name="Tsui H.-C.T."/>
            <person name="Winkler M.E."/>
        </authorList>
    </citation>
    <scope>NUCLEOTIDE SEQUENCE</scope>
</reference>
<gene>
    <name evidence="1" type="ORF">METZ01_LOCUS447783</name>
</gene>
<organism evidence="1">
    <name type="scientific">marine metagenome</name>
    <dbReference type="NCBI Taxonomy" id="408172"/>
    <lineage>
        <taxon>unclassified sequences</taxon>
        <taxon>metagenomes</taxon>
        <taxon>ecological metagenomes</taxon>
    </lineage>
</organism>
<protein>
    <submittedName>
        <fullName evidence="1">Uncharacterized protein</fullName>
    </submittedName>
</protein>
<dbReference type="EMBL" id="UINC01183944">
    <property type="protein sequence ID" value="SVD94929.1"/>
    <property type="molecule type" value="Genomic_DNA"/>
</dbReference>
<accession>A0A382ZI84</accession>